<dbReference type="InterPro" id="IPR036680">
    <property type="entry name" value="SPOR-like_sf"/>
</dbReference>
<feature type="domain" description="SPOR" evidence="3">
    <location>
        <begin position="108"/>
        <end position="187"/>
    </location>
</feature>
<dbReference type="PROSITE" id="PS51724">
    <property type="entry name" value="SPOR"/>
    <property type="match status" value="1"/>
</dbReference>
<accession>A0A432XTD2</accession>
<dbReference type="AlphaFoldDB" id="A0A432XTD2"/>
<dbReference type="OrthoDB" id="8558195at2"/>
<protein>
    <submittedName>
        <fullName evidence="4">Cell division protein FtsN</fullName>
    </submittedName>
</protein>
<keyword evidence="2" id="KW-1133">Transmembrane helix</keyword>
<evidence type="ECO:0000259" key="3">
    <source>
        <dbReference type="PROSITE" id="PS51724"/>
    </source>
</evidence>
<dbReference type="PANTHER" id="PTHR38687:SF2">
    <property type="entry name" value="CELL DIVISION PROTEIN FTSN"/>
    <property type="match status" value="1"/>
</dbReference>
<gene>
    <name evidence="4" type="ORF">CWI69_09625</name>
</gene>
<evidence type="ECO:0000313" key="4">
    <source>
        <dbReference type="EMBL" id="RUO51894.1"/>
    </source>
</evidence>
<dbReference type="GO" id="GO:0051301">
    <property type="term" value="P:cell division"/>
    <property type="evidence" value="ECO:0007669"/>
    <property type="project" value="UniProtKB-KW"/>
</dbReference>
<dbReference type="SUPFAM" id="SSF110997">
    <property type="entry name" value="Sporulation related repeat"/>
    <property type="match status" value="1"/>
</dbReference>
<comment type="caution">
    <text evidence="4">The sequence shown here is derived from an EMBL/GenBank/DDBJ whole genome shotgun (WGS) entry which is preliminary data.</text>
</comment>
<dbReference type="PANTHER" id="PTHR38687">
    <property type="entry name" value="CELL DIVISION PROTEIN DEDD-RELATED"/>
    <property type="match status" value="1"/>
</dbReference>
<sequence length="187" mass="21189">MDYANRKRPPKRKPTSGKRGAKAQPQRQVPWAIVILAVVLVVALVGGLRFIAGGKDAADTQLPNEVITETPSISSGPTLEPMPEKPEERWQYIEELENLEVEVDVPEREVGPPKLMQCGSFRKRSDAERLRASIALQGLESQIYPSNNNTWFRVVLGPYETKRDAEAERHILQRARIHGCQIWNWNL</sequence>
<dbReference type="InterPro" id="IPR007730">
    <property type="entry name" value="SPOR-like_dom"/>
</dbReference>
<dbReference type="InterPro" id="IPR052521">
    <property type="entry name" value="Cell_div_SPOR-domain"/>
</dbReference>
<proteinExistence type="predicted"/>
<feature type="transmembrane region" description="Helical" evidence="2">
    <location>
        <begin position="29"/>
        <end position="52"/>
    </location>
</feature>
<dbReference type="Gene3D" id="3.30.70.1070">
    <property type="entry name" value="Sporulation related repeat"/>
    <property type="match status" value="1"/>
</dbReference>
<feature type="compositionally biased region" description="Basic residues" evidence="1">
    <location>
        <begin position="1"/>
        <end position="21"/>
    </location>
</feature>
<evidence type="ECO:0000313" key="5">
    <source>
        <dbReference type="Proteomes" id="UP000287198"/>
    </source>
</evidence>
<evidence type="ECO:0000256" key="1">
    <source>
        <dbReference type="SAM" id="MobiDB-lite"/>
    </source>
</evidence>
<keyword evidence="4" id="KW-0132">Cell division</keyword>
<keyword evidence="4" id="KW-0131">Cell cycle</keyword>
<keyword evidence="2" id="KW-0472">Membrane</keyword>
<dbReference type="EMBL" id="PIPW01000003">
    <property type="protein sequence ID" value="RUO51894.1"/>
    <property type="molecule type" value="Genomic_DNA"/>
</dbReference>
<keyword evidence="2" id="KW-0812">Transmembrane</keyword>
<dbReference type="Pfam" id="PF05036">
    <property type="entry name" value="SPOR"/>
    <property type="match status" value="1"/>
</dbReference>
<keyword evidence="5" id="KW-1185">Reference proteome</keyword>
<evidence type="ECO:0000256" key="2">
    <source>
        <dbReference type="SAM" id="Phobius"/>
    </source>
</evidence>
<dbReference type="RefSeq" id="WP_126763999.1">
    <property type="nucleotide sequence ID" value="NZ_JBHLTZ010000010.1"/>
</dbReference>
<reference evidence="5" key="1">
    <citation type="journal article" date="2018" name="Front. Microbiol.">
        <title>Genome-Based Analysis Reveals the Taxonomy and Diversity of the Family Idiomarinaceae.</title>
        <authorList>
            <person name="Liu Y."/>
            <person name="Lai Q."/>
            <person name="Shao Z."/>
        </authorList>
    </citation>
    <scope>NUCLEOTIDE SEQUENCE [LARGE SCALE GENOMIC DNA]</scope>
    <source>
        <strain evidence="5">BH195</strain>
    </source>
</reference>
<feature type="region of interest" description="Disordered" evidence="1">
    <location>
        <begin position="1"/>
        <end position="24"/>
    </location>
</feature>
<dbReference type="Proteomes" id="UP000287198">
    <property type="component" value="Unassembled WGS sequence"/>
</dbReference>
<dbReference type="GO" id="GO:0042834">
    <property type="term" value="F:peptidoglycan binding"/>
    <property type="evidence" value="ECO:0007669"/>
    <property type="project" value="InterPro"/>
</dbReference>
<organism evidence="4 5">
    <name type="scientific">Pseudidiomarina halophila</name>
    <dbReference type="NCBI Taxonomy" id="1449799"/>
    <lineage>
        <taxon>Bacteria</taxon>
        <taxon>Pseudomonadati</taxon>
        <taxon>Pseudomonadota</taxon>
        <taxon>Gammaproteobacteria</taxon>
        <taxon>Alteromonadales</taxon>
        <taxon>Idiomarinaceae</taxon>
        <taxon>Pseudidiomarina</taxon>
    </lineage>
</organism>
<name>A0A432XTD2_9GAMM</name>